<feature type="compositionally biased region" description="Basic and acidic residues" evidence="1">
    <location>
        <begin position="39"/>
        <end position="54"/>
    </location>
</feature>
<dbReference type="OrthoDB" id="3257486at2759"/>
<dbReference type="AlphaFoldDB" id="A0A4Y7SIE4"/>
<sequence>MNGVHPESPCVSPTPKPSCKEVQDDTDLQQINVLPDDCPHILLDLDDKPEEPPPTKHPTTNIPKQDHTPSLSVCNNTSSNPCRHHHTPPPQPQEPRYNKSLLSRLARIHDCLKKKVRQLISAYCVANFDTGVPTASPLEGRWRRVVCPKITKKLIHALQNAPIDPALELLQDLCHKHHTITVMSNETRTKTNKDATWPSENQFLLNATFQTLDGSQNFDTSALLDSGASNCYIDAAYT</sequence>
<keyword evidence="3" id="KW-1185">Reference proteome</keyword>
<evidence type="ECO:0000313" key="3">
    <source>
        <dbReference type="Proteomes" id="UP000298030"/>
    </source>
</evidence>
<dbReference type="PROSITE" id="PS00141">
    <property type="entry name" value="ASP_PROTEASE"/>
    <property type="match status" value="1"/>
</dbReference>
<accession>A0A4Y7SIE4</accession>
<dbReference type="GO" id="GO:0004190">
    <property type="term" value="F:aspartic-type endopeptidase activity"/>
    <property type="evidence" value="ECO:0007669"/>
    <property type="project" value="InterPro"/>
</dbReference>
<feature type="region of interest" description="Disordered" evidence="1">
    <location>
        <begin position="1"/>
        <end position="24"/>
    </location>
</feature>
<protein>
    <submittedName>
        <fullName evidence="2">Uncharacterized protein</fullName>
    </submittedName>
</protein>
<dbReference type="GO" id="GO:0006508">
    <property type="term" value="P:proteolysis"/>
    <property type="evidence" value="ECO:0007669"/>
    <property type="project" value="InterPro"/>
</dbReference>
<feature type="region of interest" description="Disordered" evidence="1">
    <location>
        <begin position="39"/>
        <end position="97"/>
    </location>
</feature>
<dbReference type="InterPro" id="IPR001969">
    <property type="entry name" value="Aspartic_peptidase_AS"/>
</dbReference>
<dbReference type="EMBL" id="QPFP01000106">
    <property type="protein sequence ID" value="TEB21605.1"/>
    <property type="molecule type" value="Genomic_DNA"/>
</dbReference>
<name>A0A4Y7SIE4_COPMI</name>
<feature type="compositionally biased region" description="Polar residues" evidence="1">
    <location>
        <begin position="68"/>
        <end position="81"/>
    </location>
</feature>
<evidence type="ECO:0000313" key="2">
    <source>
        <dbReference type="EMBL" id="TEB21605.1"/>
    </source>
</evidence>
<evidence type="ECO:0000256" key="1">
    <source>
        <dbReference type="SAM" id="MobiDB-lite"/>
    </source>
</evidence>
<reference evidence="2 3" key="1">
    <citation type="journal article" date="2019" name="Nat. Ecol. Evol.">
        <title>Megaphylogeny resolves global patterns of mushroom evolution.</title>
        <authorList>
            <person name="Varga T."/>
            <person name="Krizsan K."/>
            <person name="Foldi C."/>
            <person name="Dima B."/>
            <person name="Sanchez-Garcia M."/>
            <person name="Sanchez-Ramirez S."/>
            <person name="Szollosi G.J."/>
            <person name="Szarkandi J.G."/>
            <person name="Papp V."/>
            <person name="Albert L."/>
            <person name="Andreopoulos W."/>
            <person name="Angelini C."/>
            <person name="Antonin V."/>
            <person name="Barry K.W."/>
            <person name="Bougher N.L."/>
            <person name="Buchanan P."/>
            <person name="Buyck B."/>
            <person name="Bense V."/>
            <person name="Catcheside P."/>
            <person name="Chovatia M."/>
            <person name="Cooper J."/>
            <person name="Damon W."/>
            <person name="Desjardin D."/>
            <person name="Finy P."/>
            <person name="Geml J."/>
            <person name="Haridas S."/>
            <person name="Hughes K."/>
            <person name="Justo A."/>
            <person name="Karasinski D."/>
            <person name="Kautmanova I."/>
            <person name="Kiss B."/>
            <person name="Kocsube S."/>
            <person name="Kotiranta H."/>
            <person name="LaButti K.M."/>
            <person name="Lechner B.E."/>
            <person name="Liimatainen K."/>
            <person name="Lipzen A."/>
            <person name="Lukacs Z."/>
            <person name="Mihaltcheva S."/>
            <person name="Morgado L.N."/>
            <person name="Niskanen T."/>
            <person name="Noordeloos M.E."/>
            <person name="Ohm R.A."/>
            <person name="Ortiz-Santana B."/>
            <person name="Ovrebo C."/>
            <person name="Racz N."/>
            <person name="Riley R."/>
            <person name="Savchenko A."/>
            <person name="Shiryaev A."/>
            <person name="Soop K."/>
            <person name="Spirin V."/>
            <person name="Szebenyi C."/>
            <person name="Tomsovsky M."/>
            <person name="Tulloss R.E."/>
            <person name="Uehling J."/>
            <person name="Grigoriev I.V."/>
            <person name="Vagvolgyi C."/>
            <person name="Papp T."/>
            <person name="Martin F.M."/>
            <person name="Miettinen O."/>
            <person name="Hibbett D.S."/>
            <person name="Nagy L.G."/>
        </authorList>
    </citation>
    <scope>NUCLEOTIDE SEQUENCE [LARGE SCALE GENOMIC DNA]</scope>
    <source>
        <strain evidence="2 3">FP101781</strain>
    </source>
</reference>
<proteinExistence type="predicted"/>
<gene>
    <name evidence="2" type="ORF">FA13DRAFT_1799669</name>
</gene>
<comment type="caution">
    <text evidence="2">The sequence shown here is derived from an EMBL/GenBank/DDBJ whole genome shotgun (WGS) entry which is preliminary data.</text>
</comment>
<organism evidence="2 3">
    <name type="scientific">Coprinellus micaceus</name>
    <name type="common">Glistening ink-cap mushroom</name>
    <name type="synonym">Coprinus micaceus</name>
    <dbReference type="NCBI Taxonomy" id="71717"/>
    <lineage>
        <taxon>Eukaryota</taxon>
        <taxon>Fungi</taxon>
        <taxon>Dikarya</taxon>
        <taxon>Basidiomycota</taxon>
        <taxon>Agaricomycotina</taxon>
        <taxon>Agaricomycetes</taxon>
        <taxon>Agaricomycetidae</taxon>
        <taxon>Agaricales</taxon>
        <taxon>Agaricineae</taxon>
        <taxon>Psathyrellaceae</taxon>
        <taxon>Coprinellus</taxon>
    </lineage>
</organism>
<dbReference type="Proteomes" id="UP000298030">
    <property type="component" value="Unassembled WGS sequence"/>
</dbReference>